<evidence type="ECO:0000313" key="2">
    <source>
        <dbReference type="Proteomes" id="UP000054826"/>
    </source>
</evidence>
<organism evidence="1 2">
    <name type="scientific">Trichinella pseudospiralis</name>
    <name type="common">Parasitic roundworm</name>
    <dbReference type="NCBI Taxonomy" id="6337"/>
    <lineage>
        <taxon>Eukaryota</taxon>
        <taxon>Metazoa</taxon>
        <taxon>Ecdysozoa</taxon>
        <taxon>Nematoda</taxon>
        <taxon>Enoplea</taxon>
        <taxon>Dorylaimia</taxon>
        <taxon>Trichinellida</taxon>
        <taxon>Trichinellidae</taxon>
        <taxon>Trichinella</taxon>
    </lineage>
</organism>
<dbReference type="AlphaFoldDB" id="A0A0V1K4Q3"/>
<comment type="caution">
    <text evidence="1">The sequence shown here is derived from an EMBL/GenBank/DDBJ whole genome shotgun (WGS) entry which is preliminary data.</text>
</comment>
<accession>A0A0V1K4Q3</accession>
<sequence>LLSATTRHAISASAFISASVRKRSNPWQQTERIVSAWRFSLFSNVTNQCSPVSIHRKLASVRHPYIHIAGKFYYHYTKQKKLNIR</sequence>
<feature type="non-terminal residue" evidence="1">
    <location>
        <position position="1"/>
    </location>
</feature>
<gene>
    <name evidence="1" type="ORF">T4C_12929</name>
</gene>
<dbReference type="EMBL" id="JYDV01000015">
    <property type="protein sequence ID" value="KRZ42227.1"/>
    <property type="molecule type" value="Genomic_DNA"/>
</dbReference>
<dbReference type="Proteomes" id="UP000054826">
    <property type="component" value="Unassembled WGS sequence"/>
</dbReference>
<evidence type="ECO:0000313" key="1">
    <source>
        <dbReference type="EMBL" id="KRZ42227.1"/>
    </source>
</evidence>
<protein>
    <submittedName>
        <fullName evidence="1">Uncharacterized protein</fullName>
    </submittedName>
</protein>
<proteinExistence type="predicted"/>
<reference evidence="1 2" key="1">
    <citation type="submission" date="2015-01" db="EMBL/GenBank/DDBJ databases">
        <title>Evolution of Trichinella species and genotypes.</title>
        <authorList>
            <person name="Korhonen P.K."/>
            <person name="Edoardo P."/>
            <person name="Giuseppe L.R."/>
            <person name="Gasser R.B."/>
        </authorList>
    </citation>
    <scope>NUCLEOTIDE SEQUENCE [LARGE SCALE GENOMIC DNA]</scope>
    <source>
        <strain evidence="1">ISS176</strain>
    </source>
</reference>
<name>A0A0V1K4Q3_TRIPS</name>